<gene>
    <name evidence="1" type="ORF">OFUS_LOCUS26561</name>
</gene>
<dbReference type="InterPro" id="IPR016181">
    <property type="entry name" value="Acyl_CoA_acyltransferase"/>
</dbReference>
<keyword evidence="2" id="KW-1185">Reference proteome</keyword>
<reference evidence="1" key="1">
    <citation type="submission" date="2022-03" db="EMBL/GenBank/DDBJ databases">
        <authorList>
            <person name="Martin C."/>
        </authorList>
    </citation>
    <scope>NUCLEOTIDE SEQUENCE</scope>
</reference>
<name>A0A8S4QAR2_OWEFU</name>
<dbReference type="Gene3D" id="3.40.630.30">
    <property type="match status" value="1"/>
</dbReference>
<protein>
    <submittedName>
        <fullName evidence="1">Uncharacterized protein</fullName>
    </submittedName>
</protein>
<comment type="caution">
    <text evidence="1">The sequence shown here is derived from an EMBL/GenBank/DDBJ whole genome shotgun (WGS) entry which is preliminary data.</text>
</comment>
<dbReference type="AlphaFoldDB" id="A0A8S4QAR2"/>
<dbReference type="Proteomes" id="UP000749559">
    <property type="component" value="Unassembled WGS sequence"/>
</dbReference>
<dbReference type="OrthoDB" id="6133707at2759"/>
<dbReference type="SUPFAM" id="SSF55729">
    <property type="entry name" value="Acyl-CoA N-acyltransferases (Nat)"/>
    <property type="match status" value="1"/>
</dbReference>
<evidence type="ECO:0000313" key="1">
    <source>
        <dbReference type="EMBL" id="CAH1802922.1"/>
    </source>
</evidence>
<organism evidence="1 2">
    <name type="scientific">Owenia fusiformis</name>
    <name type="common">Polychaete worm</name>
    <dbReference type="NCBI Taxonomy" id="6347"/>
    <lineage>
        <taxon>Eukaryota</taxon>
        <taxon>Metazoa</taxon>
        <taxon>Spiralia</taxon>
        <taxon>Lophotrochozoa</taxon>
        <taxon>Annelida</taxon>
        <taxon>Polychaeta</taxon>
        <taxon>Sedentaria</taxon>
        <taxon>Canalipalpata</taxon>
        <taxon>Sabellida</taxon>
        <taxon>Oweniida</taxon>
        <taxon>Oweniidae</taxon>
        <taxon>Owenia</taxon>
    </lineage>
</organism>
<accession>A0A8S4QAR2</accession>
<proteinExistence type="predicted"/>
<dbReference type="EMBL" id="CAIIXF020000175">
    <property type="protein sequence ID" value="CAH1802922.1"/>
    <property type="molecule type" value="Genomic_DNA"/>
</dbReference>
<evidence type="ECO:0000313" key="2">
    <source>
        <dbReference type="Proteomes" id="UP000749559"/>
    </source>
</evidence>
<sequence>MDRKRKLYHNIFHFLPEQFNSLFKDGPVTIDFPTDTELADAYQLINDAVDKELGFGSDEYPNLEYLLDAMTHDSVLPFVVKEPLSKKVVGFFFIAPTRFHRGVNPLYCDMNIVLQSSYRTLEYLNDLLNSVVWRFVEILGYEGFIGEHLTNDDEGLRNLVKLQGYEILGRLPCVTQLKHSGPVDSVIIMRRFNKDAKLVSHFG</sequence>